<dbReference type="Pfam" id="PF02698">
    <property type="entry name" value="DUF218"/>
    <property type="match status" value="1"/>
</dbReference>
<dbReference type="InterPro" id="IPR003848">
    <property type="entry name" value="DUF218"/>
</dbReference>
<name>G7HXF8_9CORY</name>
<dbReference type="EMBL" id="CAFW01000047">
    <property type="protein sequence ID" value="CCE54873.1"/>
    <property type="molecule type" value="Genomic_DNA"/>
</dbReference>
<sequence length="236" mass="25864">MSTSKSVLIAEVVFYPFPVPHHVLWISMYMATVILGASQYDGRASMVLAARLDEAIATAAEHSGKDVHFFTLGANMPGDRFTEAQVARTYLIDRGITESQVHAVPKGNDTVGSLEAVLQEHAMLVDAASYLITDPLHTVRAKLIARQLGWKPKVKGARNCPYYFPKKEWWGGLAHEAGGLIVAILTGLLGKKAGEKIRGALYNVEALIRPRFKKRHGLIRGNAAHNTHTSRDNGIE</sequence>
<feature type="domain" description="DUF218" evidence="1">
    <location>
        <begin position="31"/>
        <end position="154"/>
    </location>
</feature>
<evidence type="ECO:0000259" key="1">
    <source>
        <dbReference type="Pfam" id="PF02698"/>
    </source>
</evidence>
<dbReference type="Proteomes" id="UP000004840">
    <property type="component" value="Unassembled WGS sequence"/>
</dbReference>
<evidence type="ECO:0000313" key="2">
    <source>
        <dbReference type="EMBL" id="CCE54873.1"/>
    </source>
</evidence>
<comment type="caution">
    <text evidence="2">The sequence shown here is derived from an EMBL/GenBank/DDBJ whole genome shotgun (WGS) entry which is preliminary data.</text>
</comment>
<evidence type="ECO:0000313" key="3">
    <source>
        <dbReference type="Proteomes" id="UP000004840"/>
    </source>
</evidence>
<protein>
    <recommendedName>
        <fullName evidence="1">DUF218 domain-containing protein</fullName>
    </recommendedName>
</protein>
<dbReference type="RefSeq" id="WP_006822379.1">
    <property type="nucleotide sequence ID" value="NZ_CAFW01000047.1"/>
</dbReference>
<gene>
    <name evidence="2" type="ORF">CCAS_06580</name>
</gene>
<accession>G7HXF8</accession>
<reference evidence="2 3" key="1">
    <citation type="journal article" date="2012" name="J. Bacteriol.">
        <title>Genome Sequence of Corynebacterium casei UCMA 3821, Isolated from a Smear-Ripened Cheese.</title>
        <authorList>
            <person name="Monnet C."/>
            <person name="Loux V."/>
            <person name="Bento P."/>
            <person name="Gibrat J.F."/>
            <person name="Straub C."/>
            <person name="Bonnarme P."/>
            <person name="Landaud S."/>
            <person name="Irlinger F."/>
        </authorList>
    </citation>
    <scope>NUCLEOTIDE SEQUENCE [LARGE SCALE GENOMIC DNA]</scope>
    <source>
        <strain evidence="2 3">UCMA 3821</strain>
    </source>
</reference>
<dbReference type="CDD" id="cd06259">
    <property type="entry name" value="YdcF-like"/>
    <property type="match status" value="1"/>
</dbReference>
<proteinExistence type="predicted"/>
<dbReference type="AlphaFoldDB" id="G7HXF8"/>
<organism evidence="2 3">
    <name type="scientific">Corynebacterium casei UCMA 3821</name>
    <dbReference type="NCBI Taxonomy" id="1110505"/>
    <lineage>
        <taxon>Bacteria</taxon>
        <taxon>Bacillati</taxon>
        <taxon>Actinomycetota</taxon>
        <taxon>Actinomycetes</taxon>
        <taxon>Mycobacteriales</taxon>
        <taxon>Corynebacteriaceae</taxon>
        <taxon>Corynebacterium</taxon>
    </lineage>
</organism>